<evidence type="ECO:0000256" key="2">
    <source>
        <dbReference type="SAM" id="MobiDB-lite"/>
    </source>
</evidence>
<organism evidence="6 7">
    <name type="scientific">Tupaia chinensis</name>
    <name type="common">Chinese tree shrew</name>
    <name type="synonym">Tupaia belangeri chinensis</name>
    <dbReference type="NCBI Taxonomy" id="246437"/>
    <lineage>
        <taxon>Eukaryota</taxon>
        <taxon>Metazoa</taxon>
        <taxon>Chordata</taxon>
        <taxon>Craniata</taxon>
        <taxon>Vertebrata</taxon>
        <taxon>Euteleostomi</taxon>
        <taxon>Mammalia</taxon>
        <taxon>Eutheria</taxon>
        <taxon>Euarchontoglires</taxon>
        <taxon>Scandentia</taxon>
        <taxon>Tupaiidae</taxon>
        <taxon>Tupaia</taxon>
    </lineage>
</organism>
<dbReference type="InterPro" id="IPR045842">
    <property type="entry name" value="Fry_C"/>
</dbReference>
<evidence type="ECO:0000259" key="3">
    <source>
        <dbReference type="Pfam" id="PF14225"/>
    </source>
</evidence>
<reference evidence="7" key="1">
    <citation type="submission" date="2012-07" db="EMBL/GenBank/DDBJ databases">
        <title>Genome of the Chinese tree shrew, a rising model animal genetically related to primates.</title>
        <authorList>
            <person name="Zhang G."/>
            <person name="Fan Y."/>
            <person name="Yao Y."/>
            <person name="Huang Z."/>
        </authorList>
    </citation>
    <scope>NUCLEOTIDE SEQUENCE [LARGE SCALE GENOMIC DNA]</scope>
</reference>
<protein>
    <submittedName>
        <fullName evidence="6">Protein furry homolog-like protein</fullName>
    </submittedName>
</protein>
<dbReference type="Pfam" id="PF19421">
    <property type="entry name" value="Fry_C"/>
    <property type="match status" value="2"/>
</dbReference>
<feature type="domain" description="Protein furry C-terminal" evidence="5">
    <location>
        <begin position="1401"/>
        <end position="1805"/>
    </location>
</feature>
<dbReference type="EMBL" id="KB320459">
    <property type="protein sequence ID" value="ELW71629.1"/>
    <property type="molecule type" value="Genomic_DNA"/>
</dbReference>
<feature type="compositionally biased region" description="Acidic residues" evidence="2">
    <location>
        <begin position="1325"/>
        <end position="1335"/>
    </location>
</feature>
<dbReference type="InterPro" id="IPR039867">
    <property type="entry name" value="Furry/Tao3/Mor2"/>
</dbReference>
<accession>L9LAE2</accession>
<dbReference type="InterPro" id="IPR029473">
    <property type="entry name" value="MOR2-PAG1_mid"/>
</dbReference>
<dbReference type="SUPFAM" id="SSF48371">
    <property type="entry name" value="ARM repeat"/>
    <property type="match status" value="1"/>
</dbReference>
<feature type="domain" description="Cell morphogenesis central region" evidence="4">
    <location>
        <begin position="133"/>
        <end position="316"/>
    </location>
</feature>
<dbReference type="PANTHER" id="PTHR12295:SF9">
    <property type="entry name" value="PROTEIN FURRY HOMOLOG-LIKE"/>
    <property type="match status" value="1"/>
</dbReference>
<feature type="domain" description="Protein furry C-terminal" evidence="5">
    <location>
        <begin position="1126"/>
        <end position="1394"/>
    </location>
</feature>
<name>L9LAE2_TUPCH</name>
<proteinExistence type="predicted"/>
<feature type="coiled-coil region" evidence="1">
    <location>
        <begin position="1658"/>
        <end position="1692"/>
    </location>
</feature>
<feature type="region of interest" description="Disordered" evidence="2">
    <location>
        <begin position="470"/>
        <end position="496"/>
    </location>
</feature>
<dbReference type="GO" id="GO:0031175">
    <property type="term" value="P:neuron projection development"/>
    <property type="evidence" value="ECO:0007669"/>
    <property type="project" value="TreeGrafter"/>
</dbReference>
<feature type="compositionally biased region" description="Low complexity" evidence="2">
    <location>
        <begin position="1364"/>
        <end position="1375"/>
    </location>
</feature>
<feature type="region of interest" description="Disordered" evidence="2">
    <location>
        <begin position="1296"/>
        <end position="1418"/>
    </location>
</feature>
<evidence type="ECO:0000313" key="6">
    <source>
        <dbReference type="EMBL" id="ELW71629.1"/>
    </source>
</evidence>
<feature type="compositionally biased region" description="Low complexity" evidence="2">
    <location>
        <begin position="1311"/>
        <end position="1322"/>
    </location>
</feature>
<feature type="domain" description="Cell morphogenesis central region" evidence="4">
    <location>
        <begin position="358"/>
        <end position="404"/>
    </location>
</feature>
<keyword evidence="1" id="KW-0175">Coiled coil</keyword>
<dbReference type="GO" id="GO:0000902">
    <property type="term" value="P:cell morphogenesis"/>
    <property type="evidence" value="ECO:0007669"/>
    <property type="project" value="InterPro"/>
</dbReference>
<keyword evidence="7" id="KW-1185">Reference proteome</keyword>
<evidence type="ECO:0000259" key="5">
    <source>
        <dbReference type="Pfam" id="PF19421"/>
    </source>
</evidence>
<feature type="compositionally biased region" description="Polar residues" evidence="2">
    <location>
        <begin position="1341"/>
        <end position="1353"/>
    </location>
</feature>
<dbReference type="Pfam" id="PF14225">
    <property type="entry name" value="MOR2-PAG1_C"/>
    <property type="match status" value="1"/>
</dbReference>
<dbReference type="STRING" id="246437.L9LAE2"/>
<sequence length="1806" mass="201139">MKRRRRRDVLRVQLVRIFELLADAGVISHSASGGLDSETHFLNNTLLEYVDLTRQLLEAENEKDSDTLKDIRCHFSALVANIIQNVPVHQRRSIFPQQSLRHSLFMLFSHWAGPFSIMFTPLDRYSDRNMQINRHQYCALKVHQLGCEAVTLLLELNPDQSSLLYWAVDRCYTGSSRVAAGCFKAIANVFQNRDYQCDTVMLLNLILFKAADSSRSIYEVAMQLLQILEPKMFRYAHRLELQRPDGALSQLSPLPHLYSVSYYQLSEELARAYPELTLAIFSEISQRIQTAHPAGRQVMLHYLLPWMNNIELVDLKPLPTARRHEDDDDESLKDRELMVTSRRWLRGEGWGSPQATAMVLNNLMYMTAKYGDELAWSEVENVWTTLADGWPKNLKIILHFLISICGVNSEPSLLPYVKKVIVYLGRDKTVQLLEELVSELQLTDPVSAGVTHMDNPPYYRITSSCKIPSVTSGTTSSSNTMVAPTESTPESKPMKENTEESCTHLDICGGLHTHLSRQHHRLESRHSSSSGGSYEEEKRFDHCHPEVYEHCKRLLLHLLIVTGPSSNIRTVASVLLRNKEFNEPRVLTVRQTAHSDYTLAAGINDFVPDYQPSPMTDSGLSSSSTSSSISLGNNSMAMSHLHTTVLSEVDISGEQDGKVKTLMEFITSRKRGPLWNHEDVSAKNPSIKSAEQLTTFLKYVVSVFKQSSSASLSDVLSRLVETVGDPGEEAQGFVIELLLTLEAAVDTLAETMKHYDLLSALSQTSYPDPILGNKYAANRKSTGQLSLSTSPLTSSSYLGYHSNARSNSLRLSLMGDRRGDRRRSNTLDLTDGRINHGGSLARTRSLSSLREKGMYDVQSTTEPTSLMATIFWIAASLLESDYEYEYLLALRLLNKLLTHLPLDKSESREKIENVQSKLKWNNFPGLQQLFLKGFTSASTQDMTVHLLSRLVSVSRHALVDPSRLSGLTALSIPLSTSPHSKVCAEEKCAALANLAHMMSLYSTHTYSRDGPSWLSAQSPKVTHSASELLLEKGLSSMHQSLLQIIHSLLSHADLSAAPAKQFNLEIIKIIGKYVQSPYWKEALNILKLVVSRSASLVVPSDIPKVYAVGDMGSPEISFTKIFNHVSKELPGKTLDFHFDISETPIIGNKYGEQHAAAGRNGKPNVIAVTRSTSSTSSGSNSNALVPVSWKRPQLSQRRTREKLMNVLSLCGPESGLPKNPSVVFSSNEDLEVGDQQTSLISTTEDIIQEEEAAVEDNSSEQQFGVFKDFDFLDVELEDAEGESMDNFNWGVRRRSLDSTDKGDTPSLQGYPCSSSTPSLSLTNQEDTDESSEEEAALTASQILSRTQMLNSDPTAEEAVPEPPDSLLQSQDSSSSNVTEDMLAARDETPSVEALDNASSQLPEDEEEQDGFSEVQTSPPPSPFLSAIIAAFQPVAYDDEEEAWRCHVSQMLSDRDGSCAVFTFHVFSRLFQTIQRRFGEITNEAVGFLGESLQRIGAKFKSSLEVMMTCSECPTVFVDAETLMSCGLLETLKFSVLELQEHLDTYNAKREAAEQNGRRPSQRHGPQQNSIVFRGRYVCASPHTAMPCCPLSLRTGRDRAAGWSAAGPEPQRWTPSSHGQRIRQPRTDVLLVSPQWLDSCQRTFGPKDDTCRINTDAQVINMSEGLAQLERILKEAESASENEEIDISKAAQATIETAIHSLIETLKNKEFVSAVAQVKAFRTLWPHDIFGSCEDDAVQTLLHIYFHHQTLGQTGSFAVIGSNLDMSEANYKLMELNLEMRESLRMVQSYQLLTQAKPVGNMVSTGF</sequence>
<evidence type="ECO:0000256" key="1">
    <source>
        <dbReference type="SAM" id="Coils"/>
    </source>
</evidence>
<gene>
    <name evidence="6" type="ORF">TREES_T100002486</name>
</gene>
<dbReference type="PANTHER" id="PTHR12295">
    <property type="entry name" value="FURRY-RELATED"/>
    <property type="match status" value="1"/>
</dbReference>
<feature type="compositionally biased region" description="Polar residues" evidence="2">
    <location>
        <begin position="481"/>
        <end position="490"/>
    </location>
</feature>
<dbReference type="InParanoid" id="L9LAE2"/>
<evidence type="ECO:0000259" key="4">
    <source>
        <dbReference type="Pfam" id="PF14228"/>
    </source>
</evidence>
<dbReference type="GO" id="GO:0005938">
    <property type="term" value="C:cell cortex"/>
    <property type="evidence" value="ECO:0007669"/>
    <property type="project" value="TreeGrafter"/>
</dbReference>
<dbReference type="Pfam" id="PF14228">
    <property type="entry name" value="MOR2-PAG1_mid"/>
    <property type="match status" value="2"/>
</dbReference>
<dbReference type="InterPro" id="IPR016024">
    <property type="entry name" value="ARM-type_fold"/>
</dbReference>
<feature type="domain" description="Cell morphogenesis protein C-terminal" evidence="3">
    <location>
        <begin position="868"/>
        <end position="1093"/>
    </location>
</feature>
<feature type="region of interest" description="Disordered" evidence="2">
    <location>
        <begin position="1600"/>
        <end position="1619"/>
    </location>
</feature>
<reference evidence="7" key="2">
    <citation type="journal article" date="2013" name="Nat. Commun.">
        <title>Genome of the Chinese tree shrew.</title>
        <authorList>
            <person name="Fan Y."/>
            <person name="Huang Z.Y."/>
            <person name="Cao C.C."/>
            <person name="Chen C.S."/>
            <person name="Chen Y.X."/>
            <person name="Fan D.D."/>
            <person name="He J."/>
            <person name="Hou H.L."/>
            <person name="Hu L."/>
            <person name="Hu X.T."/>
            <person name="Jiang X.T."/>
            <person name="Lai R."/>
            <person name="Lang Y.S."/>
            <person name="Liang B."/>
            <person name="Liao S.G."/>
            <person name="Mu D."/>
            <person name="Ma Y.Y."/>
            <person name="Niu Y.Y."/>
            <person name="Sun X.Q."/>
            <person name="Xia J.Q."/>
            <person name="Xiao J."/>
            <person name="Xiong Z.Q."/>
            <person name="Xu L."/>
            <person name="Yang L."/>
            <person name="Zhang Y."/>
            <person name="Zhao W."/>
            <person name="Zhao X.D."/>
            <person name="Zheng Y.T."/>
            <person name="Zhou J.M."/>
            <person name="Zhu Y.B."/>
            <person name="Zhang G.J."/>
            <person name="Wang J."/>
            <person name="Yao Y.G."/>
        </authorList>
    </citation>
    <scope>NUCLEOTIDE SEQUENCE [LARGE SCALE GENOMIC DNA]</scope>
</reference>
<dbReference type="eggNOG" id="KOG1825">
    <property type="taxonomic scope" value="Eukaryota"/>
</dbReference>
<dbReference type="Proteomes" id="UP000011518">
    <property type="component" value="Unassembled WGS sequence"/>
</dbReference>
<feature type="compositionally biased region" description="Low complexity" evidence="2">
    <location>
        <begin position="470"/>
        <end position="480"/>
    </location>
</feature>
<dbReference type="InterPro" id="IPR025481">
    <property type="entry name" value="Cell_Morphogen_C"/>
</dbReference>
<dbReference type="GO" id="GO:0030427">
    <property type="term" value="C:site of polarized growth"/>
    <property type="evidence" value="ECO:0007669"/>
    <property type="project" value="TreeGrafter"/>
</dbReference>
<evidence type="ECO:0000313" key="7">
    <source>
        <dbReference type="Proteomes" id="UP000011518"/>
    </source>
</evidence>